<dbReference type="GeneID" id="6759658"/>
<dbReference type="PANTHER" id="PTHR15077">
    <property type="entry name" value="FAS-ASSOCIATING DEATH DOMAIN-CONTAINING PROTEIN FADD"/>
    <property type="match status" value="1"/>
</dbReference>
<dbReference type="HOGENOM" id="CLU_1143854_0_0_1"/>
<dbReference type="eggNOG" id="ENOG502SZY4">
    <property type="taxonomic scope" value="Eukaryota"/>
</dbReference>
<feature type="compositionally biased region" description="Polar residues" evidence="1">
    <location>
        <begin position="133"/>
        <end position="150"/>
    </location>
</feature>
<feature type="compositionally biased region" description="Basic and acidic residues" evidence="1">
    <location>
        <begin position="97"/>
        <end position="107"/>
    </location>
</feature>
<feature type="compositionally biased region" description="Low complexity" evidence="1">
    <location>
        <begin position="110"/>
        <end position="123"/>
    </location>
</feature>
<evidence type="ECO:0000259" key="2">
    <source>
        <dbReference type="PROSITE" id="PS50017"/>
    </source>
</evidence>
<dbReference type="CTD" id="6759658"/>
<dbReference type="OrthoDB" id="5988819at2759"/>
<evidence type="ECO:0000259" key="3">
    <source>
        <dbReference type="PROSITE" id="PS50209"/>
    </source>
</evidence>
<dbReference type="InterPro" id="IPR016729">
    <property type="entry name" value="FADD"/>
</dbReference>
<dbReference type="EMBL" id="DS985311">
    <property type="protein sequence ID" value="EDV19070.1"/>
    <property type="molecule type" value="Genomic_DNA"/>
</dbReference>
<dbReference type="SMART" id="SM00005">
    <property type="entry name" value="DEATH"/>
    <property type="match status" value="1"/>
</dbReference>
<protein>
    <recommendedName>
        <fullName evidence="6">Death domain-containing protein</fullName>
    </recommendedName>
</protein>
<reference evidence="4 5" key="1">
    <citation type="journal article" date="2008" name="Nature">
        <title>The Trichoplax genome and the nature of placozoans.</title>
        <authorList>
            <person name="Srivastava M."/>
            <person name="Begovic E."/>
            <person name="Chapman J."/>
            <person name="Putnam N.H."/>
            <person name="Hellsten U."/>
            <person name="Kawashima T."/>
            <person name="Kuo A."/>
            <person name="Mitros T."/>
            <person name="Salamov A."/>
            <person name="Carpenter M.L."/>
            <person name="Signorovitch A.Y."/>
            <person name="Moreno M.A."/>
            <person name="Kamm K."/>
            <person name="Grimwood J."/>
            <person name="Schmutz J."/>
            <person name="Shapiro H."/>
            <person name="Grigoriev I.V."/>
            <person name="Buss L.W."/>
            <person name="Schierwater B."/>
            <person name="Dellaporta S.L."/>
            <person name="Rokhsar D.S."/>
        </authorList>
    </citation>
    <scope>NUCLEOTIDE SEQUENCE [LARGE SCALE GENOMIC DNA]</scope>
    <source>
        <strain evidence="4 5">Grell-BS-1999</strain>
    </source>
</reference>
<dbReference type="PhylomeDB" id="B3SDX2"/>
<feature type="domain" description="CARD" evidence="3">
    <location>
        <begin position="1"/>
        <end position="93"/>
    </location>
</feature>
<dbReference type="InterPro" id="IPR000488">
    <property type="entry name" value="Death_dom"/>
</dbReference>
<dbReference type="PANTHER" id="PTHR15077:SF9">
    <property type="entry name" value="C-TERMINAL OF ROC (COR) DOMAIN-CONTAINING PROTEIN"/>
    <property type="match status" value="1"/>
</dbReference>
<dbReference type="Gene3D" id="1.10.533.10">
    <property type="entry name" value="Death Domain, Fas"/>
    <property type="match status" value="2"/>
</dbReference>
<evidence type="ECO:0000313" key="4">
    <source>
        <dbReference type="EMBL" id="EDV19070.1"/>
    </source>
</evidence>
<dbReference type="InterPro" id="IPR011029">
    <property type="entry name" value="DEATH-like_dom_sf"/>
</dbReference>
<dbReference type="Pfam" id="PF00531">
    <property type="entry name" value="Death"/>
    <property type="match status" value="1"/>
</dbReference>
<dbReference type="RefSeq" id="XP_002118441.1">
    <property type="nucleotide sequence ID" value="XM_002118405.1"/>
</dbReference>
<organism evidence="4 5">
    <name type="scientific">Trichoplax adhaerens</name>
    <name type="common">Trichoplax reptans</name>
    <dbReference type="NCBI Taxonomy" id="10228"/>
    <lineage>
        <taxon>Eukaryota</taxon>
        <taxon>Metazoa</taxon>
        <taxon>Placozoa</taxon>
        <taxon>Uniplacotomia</taxon>
        <taxon>Trichoplacea</taxon>
        <taxon>Trichoplacidae</taxon>
        <taxon>Trichoplax</taxon>
    </lineage>
</organism>
<gene>
    <name evidence="4" type="ORF">TRIADDRAFT_62476</name>
</gene>
<dbReference type="KEGG" id="tad:TRIADDRAFT_62476"/>
<proteinExistence type="predicted"/>
<feature type="domain" description="Death" evidence="2">
    <location>
        <begin position="154"/>
        <end position="234"/>
    </location>
</feature>
<accession>B3SDX2</accession>
<feature type="region of interest" description="Disordered" evidence="1">
    <location>
        <begin position="97"/>
        <end position="150"/>
    </location>
</feature>
<dbReference type="SUPFAM" id="SSF47986">
    <property type="entry name" value="DEATH domain"/>
    <property type="match status" value="2"/>
</dbReference>
<dbReference type="CDD" id="cd01671">
    <property type="entry name" value="CARD"/>
    <property type="match status" value="1"/>
</dbReference>
<evidence type="ECO:0008006" key="6">
    <source>
        <dbReference type="Google" id="ProtNLM"/>
    </source>
</evidence>
<name>B3SDX2_TRIAD</name>
<dbReference type="InParanoid" id="B3SDX2"/>
<keyword evidence="5" id="KW-1185">Reference proteome</keyword>
<dbReference type="InterPro" id="IPR001315">
    <property type="entry name" value="CARD"/>
</dbReference>
<dbReference type="STRING" id="10228.B3SDX2"/>
<dbReference type="AlphaFoldDB" id="B3SDX2"/>
<sequence>MVVTRAIKGIIDQYCSEISTSVPLVDILYDLRFRQILSNEEVKKLRDDCKTDKERAFEFLKVLESRSDDNFYQFCHLLQESDISSVRELGERLEKEANKTAENKEQQPEISSKPKNKSISNQNSPPPIDIPTFQISNGNGETESVKVTNPDSPAQQYFNLIVDDIGTKWRNLARVLHFNRNQIKTIKANNADDVNEQCAEMLYEQHDTKGSSFTKLKLIEALYKANLRAVAEKINIDPDEATKATGIKSQKALSTNNDQADDYSYLSSVALYMIGLTFDF</sequence>
<dbReference type="Proteomes" id="UP000009022">
    <property type="component" value="Unassembled WGS sequence"/>
</dbReference>
<dbReference type="PROSITE" id="PS50209">
    <property type="entry name" value="CARD"/>
    <property type="match status" value="1"/>
</dbReference>
<dbReference type="CDD" id="cd01670">
    <property type="entry name" value="Death"/>
    <property type="match status" value="1"/>
</dbReference>
<dbReference type="GO" id="GO:0007165">
    <property type="term" value="P:signal transduction"/>
    <property type="evidence" value="ECO:0007669"/>
    <property type="project" value="InterPro"/>
</dbReference>
<dbReference type="PROSITE" id="PS50017">
    <property type="entry name" value="DEATH_DOMAIN"/>
    <property type="match status" value="1"/>
</dbReference>
<dbReference type="GO" id="GO:0042981">
    <property type="term" value="P:regulation of apoptotic process"/>
    <property type="evidence" value="ECO:0007669"/>
    <property type="project" value="InterPro"/>
</dbReference>
<evidence type="ECO:0000313" key="5">
    <source>
        <dbReference type="Proteomes" id="UP000009022"/>
    </source>
</evidence>
<evidence type="ECO:0000256" key="1">
    <source>
        <dbReference type="SAM" id="MobiDB-lite"/>
    </source>
</evidence>